<evidence type="ECO:0000313" key="2">
    <source>
        <dbReference type="EMBL" id="ROL49144.1"/>
    </source>
</evidence>
<proteinExistence type="predicted"/>
<protein>
    <submittedName>
        <fullName evidence="2">Uncharacterized protein</fullName>
    </submittedName>
</protein>
<dbReference type="EMBL" id="RJVU01027559">
    <property type="protein sequence ID" value="ROL49144.1"/>
    <property type="molecule type" value="Genomic_DNA"/>
</dbReference>
<organism evidence="2 3">
    <name type="scientific">Anabarilius grahami</name>
    <name type="common">Kanglang fish</name>
    <name type="synonym">Barilius grahami</name>
    <dbReference type="NCBI Taxonomy" id="495550"/>
    <lineage>
        <taxon>Eukaryota</taxon>
        <taxon>Metazoa</taxon>
        <taxon>Chordata</taxon>
        <taxon>Craniata</taxon>
        <taxon>Vertebrata</taxon>
        <taxon>Euteleostomi</taxon>
        <taxon>Actinopterygii</taxon>
        <taxon>Neopterygii</taxon>
        <taxon>Teleostei</taxon>
        <taxon>Ostariophysi</taxon>
        <taxon>Cypriniformes</taxon>
        <taxon>Xenocyprididae</taxon>
        <taxon>Xenocypridinae</taxon>
        <taxon>Xenocypridinae incertae sedis</taxon>
        <taxon>Anabarilius</taxon>
    </lineage>
</organism>
<feature type="compositionally biased region" description="Basic and acidic residues" evidence="1">
    <location>
        <begin position="56"/>
        <end position="73"/>
    </location>
</feature>
<dbReference type="Proteomes" id="UP000281406">
    <property type="component" value="Unassembled WGS sequence"/>
</dbReference>
<gene>
    <name evidence="2" type="ORF">DPX16_16759</name>
</gene>
<dbReference type="AlphaFoldDB" id="A0A3N0YSJ5"/>
<sequence length="123" mass="13458">MALVLHFVLESESETVERMIERGYKRGDLSSVCIIELRSACESERGGVEGLFKRPSHNDTEAGHIKGWPEGRGDTAQGEGFQRTGDGTVTEQGTPLTDTWRKGRGVEGLDGARRRCHSTRVGG</sequence>
<evidence type="ECO:0000256" key="1">
    <source>
        <dbReference type="SAM" id="MobiDB-lite"/>
    </source>
</evidence>
<comment type="caution">
    <text evidence="2">The sequence shown here is derived from an EMBL/GenBank/DDBJ whole genome shotgun (WGS) entry which is preliminary data.</text>
</comment>
<name>A0A3N0YSJ5_ANAGA</name>
<feature type="region of interest" description="Disordered" evidence="1">
    <location>
        <begin position="49"/>
        <end position="107"/>
    </location>
</feature>
<reference evidence="2 3" key="1">
    <citation type="submission" date="2018-10" db="EMBL/GenBank/DDBJ databases">
        <title>Genome assembly for a Yunnan-Guizhou Plateau 3E fish, Anabarilius grahami (Regan), and its evolutionary and genetic applications.</title>
        <authorList>
            <person name="Jiang W."/>
        </authorList>
    </citation>
    <scope>NUCLEOTIDE SEQUENCE [LARGE SCALE GENOMIC DNA]</scope>
    <source>
        <strain evidence="2">AG-KIZ</strain>
        <tissue evidence="2">Muscle</tissue>
    </source>
</reference>
<keyword evidence="3" id="KW-1185">Reference proteome</keyword>
<evidence type="ECO:0000313" key="3">
    <source>
        <dbReference type="Proteomes" id="UP000281406"/>
    </source>
</evidence>
<accession>A0A3N0YSJ5</accession>
<feature type="compositionally biased region" description="Polar residues" evidence="1">
    <location>
        <begin position="85"/>
        <end position="97"/>
    </location>
</feature>